<evidence type="ECO:0000313" key="1">
    <source>
        <dbReference type="EMBL" id="BAI64452.1"/>
    </source>
</evidence>
<sequence>MLKYPTPALAFRTSTVSATALTARTLRTRAFRTAAGTAAALTLHGLTLNTAGTATLTRRTLRTLRRAFGTLGCALLVTLCTLGRTLGTLSALAALGAATALAAALTGTTLTATVTTAARTARALLAVTTTRTTTIAATARTSRTAITRVAGALKELVAHALSHTLLARQAALSASRNVQVVEQVLRGRVGLNRLRNTQLQGVVNDLPARQVIPINQGHSGTLIAGTTGTAGTVQVSLLILGHAVVNHVSHVFNVNTASRHIGRNQNVDLAGAERLQRLLTRNLVQVTMQGSGSEATVHQLLRHAGSITLGLGEDDGTAAAGSAQNAANHLVLIQVVRTVDDLADRRLSLRGVLGVSGANAHGLGHVLACHRNNRAGHGSGEQHALAVLRQVAEDLLNRRLETQIQHLVSLIEDHDLDLLEVQEALLVQVDNTAGGAHHNLQAAAQQLSLRLNRHTTVQGRDAGVAQLRSNRQVLAHLNSKLTGRNQNQRLRCAGVLQISPTLIVAADHTLNGGQTKAEGLTGTGLRLTNDVLARQSHGKSQLLDGEGGSNANRREGVANILANAEVGEGLCSLSGFLRVRFSHWTVSFYPCSGCVSPQNWGCTSQRPNGGGGDGRASKAGRGKFLLGKFLQGKFLPRRRLHAWFIHDEKAVQPRGLERGTTGHSLNPSILTRICFWCTPNRLWCAPVMGDIPPQNRVLRGFRAGGLNRKPPHSARRNHVAHKARLRIVTDAEES</sequence>
<dbReference type="EMBL" id="AP011540">
    <property type="protein sequence ID" value="BAI64452.1"/>
    <property type="molecule type" value="Genomic_DNA"/>
</dbReference>
<accession>D2NS26</accession>
<gene>
    <name evidence="1" type="ordered locus">RMDY18_06200</name>
</gene>
<dbReference type="AntiFam" id="ANF00149">
    <property type="entry name" value="Shadow ORF (opposite cshA)"/>
</dbReference>
<dbReference type="Proteomes" id="UP000001883">
    <property type="component" value="Chromosome"/>
</dbReference>
<dbReference type="eggNOG" id="ENOG5033IA8">
    <property type="taxonomic scope" value="Bacteria"/>
</dbReference>
<dbReference type="AlphaFoldDB" id="D2NS26"/>
<evidence type="ECO:0000313" key="2">
    <source>
        <dbReference type="Proteomes" id="UP000001883"/>
    </source>
</evidence>
<keyword evidence="2" id="KW-1185">Reference proteome</keyword>
<reference evidence="2" key="1">
    <citation type="submission" date="2009-07" db="EMBL/GenBank/DDBJ databases">
        <title>Complete genome sequence of Rothia mucilaginosa DJ.</title>
        <authorList>
            <person name="Yamane K."/>
            <person name="Nambu T."/>
            <person name="Mashimo C."/>
            <person name="Sugimori C."/>
            <person name="Yamanaka T."/>
            <person name="Leung K."/>
            <person name="Fukushima H."/>
        </authorList>
    </citation>
    <scope>NUCLEOTIDE SEQUENCE [LARGE SCALE GENOMIC DNA]</scope>
    <source>
        <strain evidence="2">DY-18</strain>
    </source>
</reference>
<dbReference type="KEGG" id="rmu:RMDY18_06200"/>
<organism evidence="1 2">
    <name type="scientific">Rothia mucilaginosa (strain DY-18)</name>
    <name type="common">Stomatococcus mucilaginosus</name>
    <dbReference type="NCBI Taxonomy" id="680646"/>
    <lineage>
        <taxon>Bacteria</taxon>
        <taxon>Bacillati</taxon>
        <taxon>Actinomycetota</taxon>
        <taxon>Actinomycetes</taxon>
        <taxon>Micrococcales</taxon>
        <taxon>Micrococcaceae</taxon>
        <taxon>Rothia</taxon>
    </lineage>
</organism>
<protein>
    <submittedName>
        <fullName evidence="1">Uncharacterized protein</fullName>
    </submittedName>
</protein>
<reference evidence="1 2" key="3">
    <citation type="journal article" date="2010" name="Sequencing">
        <title>Complete Genome Sequence of Rothia mucilaginosa DY-18: A Clinical Isolate with Dense Meshwork-Like Structures from a Persistent Apical Periodontitis Lesion.</title>
        <authorList>
            <person name="Yamane K."/>
            <person name="Nambu T."/>
            <person name="Yamanaka T."/>
            <person name="Mashimo C."/>
            <person name="Sugimori C."/>
            <person name="Leung K.-P."/>
            <person name="Fukushima H."/>
        </authorList>
    </citation>
    <scope>NUCLEOTIDE SEQUENCE [LARGE SCALE GENOMIC DNA]</scope>
    <source>
        <strain evidence="1 2">DY-18</strain>
    </source>
</reference>
<proteinExistence type="predicted"/>
<reference evidence="1 2" key="2">
    <citation type="journal article" date="2010" name="J Osaka Dent Univ">
        <title>Isolation and identification of Rothia mucilaginosa from persistent apical periodontitis lesions.</title>
        <authorList>
            <person name="Yamane K."/>
            <person name="Yoshida M."/>
            <person name="Fujihira T."/>
            <person name="Baba T."/>
            <person name="Tsuji N."/>
            <person name="Hayashi H."/>
            <person name="Sugimori C."/>
            <person name="Yamanaka T."/>
            <person name="Mashimo C."/>
            <person name="Nambu T."/>
            <person name="Kawai H."/>
            <person name="Fukushima H."/>
        </authorList>
    </citation>
    <scope>NUCLEOTIDE SEQUENCE [LARGE SCALE GENOMIC DNA]</scope>
    <source>
        <strain evidence="1 2">DY-18</strain>
    </source>
</reference>
<name>D2NS26_ROTMD</name>
<dbReference type="HOGENOM" id="CLU_377604_0_0_11"/>